<reference evidence="7 8" key="1">
    <citation type="submission" date="2023-07" db="EMBL/GenBank/DDBJ databases">
        <title>Sequencing the genomes of 1000 actinobacteria strains.</title>
        <authorList>
            <person name="Klenk H.-P."/>
        </authorList>
    </citation>
    <scope>NUCLEOTIDE SEQUENCE [LARGE SCALE GENOMIC DNA]</scope>
    <source>
        <strain evidence="7 8">DSM 44388</strain>
    </source>
</reference>
<dbReference type="NCBIfam" id="TIGR02980">
    <property type="entry name" value="SigBFG"/>
    <property type="match status" value="1"/>
</dbReference>
<keyword evidence="8" id="KW-1185">Reference proteome</keyword>
<dbReference type="PANTHER" id="PTHR30385:SF4">
    <property type="entry name" value="RNA POLYMERASE SIGMA-E FACTOR"/>
    <property type="match status" value="1"/>
</dbReference>
<keyword evidence="1" id="KW-0805">Transcription regulation</keyword>
<evidence type="ECO:0000313" key="8">
    <source>
        <dbReference type="Proteomes" id="UP001235712"/>
    </source>
</evidence>
<dbReference type="Proteomes" id="UP001235712">
    <property type="component" value="Unassembled WGS sequence"/>
</dbReference>
<proteinExistence type="predicted"/>
<dbReference type="NCBIfam" id="TIGR02937">
    <property type="entry name" value="sigma70-ECF"/>
    <property type="match status" value="1"/>
</dbReference>
<evidence type="ECO:0000256" key="2">
    <source>
        <dbReference type="ARBA" id="ARBA00023082"/>
    </source>
</evidence>
<gene>
    <name evidence="7" type="ORF">J2S57_002394</name>
</gene>
<dbReference type="InterPro" id="IPR007624">
    <property type="entry name" value="RNA_pol_sigma70_r3"/>
</dbReference>
<dbReference type="InterPro" id="IPR007627">
    <property type="entry name" value="RNA_pol_sigma70_r2"/>
</dbReference>
<evidence type="ECO:0000259" key="6">
    <source>
        <dbReference type="PROSITE" id="PS00715"/>
    </source>
</evidence>
<evidence type="ECO:0000256" key="5">
    <source>
        <dbReference type="SAM" id="MobiDB-lite"/>
    </source>
</evidence>
<dbReference type="PANTHER" id="PTHR30385">
    <property type="entry name" value="SIGMA FACTOR F FLAGELLAR"/>
    <property type="match status" value="1"/>
</dbReference>
<dbReference type="EMBL" id="JAUSQZ010000001">
    <property type="protein sequence ID" value="MDP9826645.1"/>
    <property type="molecule type" value="Genomic_DNA"/>
</dbReference>
<dbReference type="Gene3D" id="1.10.10.10">
    <property type="entry name" value="Winged helix-like DNA-binding domain superfamily/Winged helix DNA-binding domain"/>
    <property type="match status" value="2"/>
</dbReference>
<dbReference type="InterPro" id="IPR014322">
    <property type="entry name" value="RNA_pol_sigma-B/F/G"/>
</dbReference>
<protein>
    <submittedName>
        <fullName evidence="7">RNA polymerase sigma-B factor</fullName>
    </submittedName>
</protein>
<evidence type="ECO:0000256" key="4">
    <source>
        <dbReference type="ARBA" id="ARBA00023163"/>
    </source>
</evidence>
<feature type="compositionally biased region" description="Basic and acidic residues" evidence="5">
    <location>
        <begin position="1"/>
        <end position="11"/>
    </location>
</feature>
<dbReference type="InterPro" id="IPR000943">
    <property type="entry name" value="RNA_pol_sigma70"/>
</dbReference>
<dbReference type="InterPro" id="IPR036388">
    <property type="entry name" value="WH-like_DNA-bd_sf"/>
</dbReference>
<feature type="region of interest" description="Disordered" evidence="5">
    <location>
        <begin position="1"/>
        <end position="118"/>
    </location>
</feature>
<dbReference type="Pfam" id="PF04545">
    <property type="entry name" value="Sigma70_r4"/>
    <property type="match status" value="1"/>
</dbReference>
<evidence type="ECO:0000256" key="1">
    <source>
        <dbReference type="ARBA" id="ARBA00023015"/>
    </source>
</evidence>
<dbReference type="Gene3D" id="1.20.120.1810">
    <property type="match status" value="1"/>
</dbReference>
<keyword evidence="2" id="KW-0731">Sigma factor</keyword>
<dbReference type="SUPFAM" id="SSF88946">
    <property type="entry name" value="Sigma2 domain of RNA polymerase sigma factors"/>
    <property type="match status" value="1"/>
</dbReference>
<evidence type="ECO:0000256" key="3">
    <source>
        <dbReference type="ARBA" id="ARBA00023125"/>
    </source>
</evidence>
<dbReference type="SUPFAM" id="SSF88659">
    <property type="entry name" value="Sigma3 and sigma4 domains of RNA polymerase sigma factors"/>
    <property type="match status" value="2"/>
</dbReference>
<dbReference type="InterPro" id="IPR013324">
    <property type="entry name" value="RNA_pol_sigma_r3/r4-like"/>
</dbReference>
<dbReference type="PROSITE" id="PS00715">
    <property type="entry name" value="SIGMA70_1"/>
    <property type="match status" value="1"/>
</dbReference>
<dbReference type="Pfam" id="PF04542">
    <property type="entry name" value="Sigma70_r2"/>
    <property type="match status" value="1"/>
</dbReference>
<keyword evidence="3" id="KW-0238">DNA-binding</keyword>
<comment type="caution">
    <text evidence="7">The sequence shown here is derived from an EMBL/GenBank/DDBJ whole genome shotgun (WGS) entry which is preliminary data.</text>
</comment>
<dbReference type="CDD" id="cd06171">
    <property type="entry name" value="Sigma70_r4"/>
    <property type="match status" value="1"/>
</dbReference>
<dbReference type="PRINTS" id="PR00046">
    <property type="entry name" value="SIGMA70FCT"/>
</dbReference>
<dbReference type="Pfam" id="PF04539">
    <property type="entry name" value="Sigma70_r3"/>
    <property type="match status" value="1"/>
</dbReference>
<dbReference type="RefSeq" id="WP_307241661.1">
    <property type="nucleotide sequence ID" value="NZ_JAUSQZ010000001.1"/>
</dbReference>
<dbReference type="InterPro" id="IPR014284">
    <property type="entry name" value="RNA_pol_sigma-70_dom"/>
</dbReference>
<name>A0ABT9P1U5_9ACTN</name>
<dbReference type="InterPro" id="IPR007630">
    <property type="entry name" value="RNA_pol_sigma70_r4"/>
</dbReference>
<feature type="compositionally biased region" description="Acidic residues" evidence="5">
    <location>
        <begin position="76"/>
        <end position="86"/>
    </location>
</feature>
<keyword evidence="4" id="KW-0804">Transcription</keyword>
<dbReference type="InterPro" id="IPR013325">
    <property type="entry name" value="RNA_pol_sigma_r2"/>
</dbReference>
<sequence length="346" mass="37977">MSLQHDADARLRVLPRSSQPEVVRHPGQPLRGVPGPDELEALGSPSDLNSADLNSADLNSADLNSADLSTPSDVDSPTDADSPPDAEDPHGPGGYDTSDPDSAVPLSDPDLHRLASMSPSHPQYQHLRRTVIECHLPLVHHLAQRFKGRGEPYDDLVQVGTIGLLHAVDRFDPTRGAFAAFAVPTIVGEIRRHFRDRGWAMRIPRRIQDLGRRVSEARETLTHTLDRSPTVREIAQYLDVDADLVLEALETASAYITVPLQTTSEESDRMGKVFEDAGLELVEQRATLGPLLARLPARERRILELRFGKGLSQSQIAAEVGVSQMHVSRLLTKSLNILRSGLTQEL</sequence>
<feature type="domain" description="RNA polymerase sigma-70" evidence="6">
    <location>
        <begin position="155"/>
        <end position="168"/>
    </location>
</feature>
<organism evidence="7 8">
    <name type="scientific">Kineosporia succinea</name>
    <dbReference type="NCBI Taxonomy" id="84632"/>
    <lineage>
        <taxon>Bacteria</taxon>
        <taxon>Bacillati</taxon>
        <taxon>Actinomycetota</taxon>
        <taxon>Actinomycetes</taxon>
        <taxon>Kineosporiales</taxon>
        <taxon>Kineosporiaceae</taxon>
        <taxon>Kineosporia</taxon>
    </lineage>
</organism>
<feature type="compositionally biased region" description="Polar residues" evidence="5">
    <location>
        <begin position="46"/>
        <end position="63"/>
    </location>
</feature>
<evidence type="ECO:0000313" key="7">
    <source>
        <dbReference type="EMBL" id="MDP9826645.1"/>
    </source>
</evidence>
<accession>A0ABT9P1U5</accession>